<evidence type="ECO:0000313" key="1">
    <source>
        <dbReference type="EMBL" id="GEX66689.1"/>
    </source>
</evidence>
<dbReference type="EMBL" id="BKCJ010122302">
    <property type="protein sequence ID" value="GEX66689.1"/>
    <property type="molecule type" value="Genomic_DNA"/>
</dbReference>
<dbReference type="AlphaFoldDB" id="A0A699H6N1"/>
<feature type="non-terminal residue" evidence="1">
    <location>
        <position position="228"/>
    </location>
</feature>
<comment type="caution">
    <text evidence="1">The sequence shown here is derived from an EMBL/GenBank/DDBJ whole genome shotgun (WGS) entry which is preliminary data.</text>
</comment>
<accession>A0A699H6N1</accession>
<reference evidence="1" key="1">
    <citation type="journal article" date="2019" name="Sci. Rep.">
        <title>Draft genome of Tanacetum cinerariifolium, the natural source of mosquito coil.</title>
        <authorList>
            <person name="Yamashiro T."/>
            <person name="Shiraishi A."/>
            <person name="Satake H."/>
            <person name="Nakayama K."/>
        </authorList>
    </citation>
    <scope>NUCLEOTIDE SEQUENCE</scope>
</reference>
<proteinExistence type="predicted"/>
<sequence length="228" mass="26602">MLFIIPSINVVELIGFTKDDDPIVEVDREHMLHPLQVYDRTSQEFHNVGISADGEVARKLQIYAAHHPIDLSTVLIPNDGSLEKSFAVPHNGFSITIKLRNNYDMHVMFDTSSARGKLEIYIDHVDVNFIIHKYIYPNAELVQMMNHVITDYTSDNEEERKEVTQNDYTYDQMIEWTEQEHFKDEETIEVYCHTEIWKNRHQGIGWRRAKNLYAIDVAIVGTLADHKE</sequence>
<protein>
    <submittedName>
        <fullName evidence="1">Uncharacterized protein</fullName>
    </submittedName>
</protein>
<name>A0A699H6N1_TANCI</name>
<gene>
    <name evidence="1" type="ORF">Tci_338664</name>
</gene>
<organism evidence="1">
    <name type="scientific">Tanacetum cinerariifolium</name>
    <name type="common">Dalmatian daisy</name>
    <name type="synonym">Chrysanthemum cinerariifolium</name>
    <dbReference type="NCBI Taxonomy" id="118510"/>
    <lineage>
        <taxon>Eukaryota</taxon>
        <taxon>Viridiplantae</taxon>
        <taxon>Streptophyta</taxon>
        <taxon>Embryophyta</taxon>
        <taxon>Tracheophyta</taxon>
        <taxon>Spermatophyta</taxon>
        <taxon>Magnoliopsida</taxon>
        <taxon>eudicotyledons</taxon>
        <taxon>Gunneridae</taxon>
        <taxon>Pentapetalae</taxon>
        <taxon>asterids</taxon>
        <taxon>campanulids</taxon>
        <taxon>Asterales</taxon>
        <taxon>Asteraceae</taxon>
        <taxon>Asteroideae</taxon>
        <taxon>Anthemideae</taxon>
        <taxon>Anthemidinae</taxon>
        <taxon>Tanacetum</taxon>
    </lineage>
</organism>